<dbReference type="AlphaFoldDB" id="A0A0M0HIK4"/>
<dbReference type="EMBL" id="LHPJ01000030">
    <property type="protein sequence ID" value="KOO01914.1"/>
    <property type="molecule type" value="Genomic_DNA"/>
</dbReference>
<evidence type="ECO:0000313" key="2">
    <source>
        <dbReference type="EMBL" id="KOO01914.1"/>
    </source>
</evidence>
<dbReference type="Proteomes" id="UP000037515">
    <property type="component" value="Unassembled WGS sequence"/>
</dbReference>
<comment type="caution">
    <text evidence="2">The sequence shown here is derived from an EMBL/GenBank/DDBJ whole genome shotgun (WGS) entry which is preliminary data.</text>
</comment>
<organism evidence="2 3">
    <name type="scientific">Vibrio nereis</name>
    <dbReference type="NCBI Taxonomy" id="693"/>
    <lineage>
        <taxon>Bacteria</taxon>
        <taxon>Pseudomonadati</taxon>
        <taxon>Pseudomonadota</taxon>
        <taxon>Gammaproteobacteria</taxon>
        <taxon>Vibrionales</taxon>
        <taxon>Vibrionaceae</taxon>
        <taxon>Vibrio</taxon>
    </lineage>
</organism>
<feature type="signal peptide" evidence="1">
    <location>
        <begin position="1"/>
        <end position="19"/>
    </location>
</feature>
<dbReference type="PATRIC" id="fig|693.5.peg.3663"/>
<proteinExistence type="predicted"/>
<gene>
    <name evidence="2" type="ORF">AKJ17_18050</name>
</gene>
<reference evidence="3" key="1">
    <citation type="submission" date="2015-08" db="EMBL/GenBank/DDBJ databases">
        <title>Vibrio galatheae sp. nov., a novel member of the Vibrionaceae family isolated from the Solomon Islands.</title>
        <authorList>
            <person name="Giubergia S."/>
            <person name="Machado H."/>
            <person name="Mateiu R.V."/>
            <person name="Gram L."/>
        </authorList>
    </citation>
    <scope>NUCLEOTIDE SEQUENCE [LARGE SCALE GENOMIC DNA]</scope>
    <source>
        <strain evidence="3">DSM 19584</strain>
    </source>
</reference>
<protein>
    <submittedName>
        <fullName evidence="2">Uncharacterized protein</fullName>
    </submittedName>
</protein>
<keyword evidence="1" id="KW-0732">Signal</keyword>
<evidence type="ECO:0000256" key="1">
    <source>
        <dbReference type="SAM" id="SignalP"/>
    </source>
</evidence>
<name>A0A0M0HIK4_VIBNE</name>
<dbReference type="STRING" id="693.AKJ17_18050"/>
<dbReference type="OrthoDB" id="5288821at2"/>
<evidence type="ECO:0000313" key="3">
    <source>
        <dbReference type="Proteomes" id="UP000037515"/>
    </source>
</evidence>
<sequence length="247" mass="26859">MKKALLPLCIASVSFSAWCSDTQYTMEDLQALSDAKNWNELLAHVGDIRPSQRNKDWQVLVEKGAVGAFDGYVAAGATDNALGLGQHLLATYPFLSESQSFTQGFTKQLIPAAQPCIQYSMEGCVENYGKLMVTLSPSGELSLEEGTKVFQAVSKSLAVPFFASAVNHSAQNCSNETVANALLYTLDRPKNVNFNLAKDVAINGCANTTLKNFENYIIESQSVRQALCPTYLSKGYVKGIMKKVCES</sequence>
<feature type="chain" id="PRO_5005599923" evidence="1">
    <location>
        <begin position="20"/>
        <end position="247"/>
    </location>
</feature>
<keyword evidence="3" id="KW-1185">Reference proteome</keyword>
<dbReference type="RefSeq" id="WP_053397190.1">
    <property type="nucleotide sequence ID" value="NZ_LHPJ01000030.1"/>
</dbReference>
<accession>A0A0M0HIK4</accession>